<keyword evidence="3" id="KW-1185">Reference proteome</keyword>
<evidence type="ECO:0000313" key="2">
    <source>
        <dbReference type="EMBL" id="GIJ61355.1"/>
    </source>
</evidence>
<proteinExistence type="predicted"/>
<feature type="transmembrane region" description="Helical" evidence="1">
    <location>
        <begin position="118"/>
        <end position="139"/>
    </location>
</feature>
<name>A0A8J3ZGV3_9ACTN</name>
<protein>
    <recommendedName>
        <fullName evidence="4">Transmembrane protein</fullName>
    </recommendedName>
</protein>
<comment type="caution">
    <text evidence="2">The sequence shown here is derived from an EMBL/GenBank/DDBJ whole genome shotgun (WGS) entry which is preliminary data.</text>
</comment>
<reference evidence="2" key="1">
    <citation type="submission" date="2021-01" db="EMBL/GenBank/DDBJ databases">
        <title>Whole genome shotgun sequence of Virgisporangium aurantiacum NBRC 16421.</title>
        <authorList>
            <person name="Komaki H."/>
            <person name="Tamura T."/>
        </authorList>
    </citation>
    <scope>NUCLEOTIDE SEQUENCE</scope>
    <source>
        <strain evidence="2">NBRC 16421</strain>
    </source>
</reference>
<evidence type="ECO:0000313" key="3">
    <source>
        <dbReference type="Proteomes" id="UP000612585"/>
    </source>
</evidence>
<dbReference type="AlphaFoldDB" id="A0A8J3ZGV3"/>
<keyword evidence="1" id="KW-0812">Transmembrane</keyword>
<organism evidence="2 3">
    <name type="scientific">Virgisporangium aurantiacum</name>
    <dbReference type="NCBI Taxonomy" id="175570"/>
    <lineage>
        <taxon>Bacteria</taxon>
        <taxon>Bacillati</taxon>
        <taxon>Actinomycetota</taxon>
        <taxon>Actinomycetes</taxon>
        <taxon>Micromonosporales</taxon>
        <taxon>Micromonosporaceae</taxon>
        <taxon>Virgisporangium</taxon>
    </lineage>
</organism>
<dbReference type="EMBL" id="BOPG01000065">
    <property type="protein sequence ID" value="GIJ61355.1"/>
    <property type="molecule type" value="Genomic_DNA"/>
</dbReference>
<keyword evidence="1" id="KW-0472">Membrane</keyword>
<accession>A0A8J3ZGV3</accession>
<evidence type="ECO:0000256" key="1">
    <source>
        <dbReference type="SAM" id="Phobius"/>
    </source>
</evidence>
<sequence length="211" mass="22534">MLRPAALRDTVLHVKLYAEKPGKALRQLITDLLVVLWIYLWIKAAMGVYDGLEKLAVPGEKLEGAGNGLAQQLRDAGGKVKRVPIAGDDLAGPFNKAGDAAAGVAEAGRQQQEIVHNIALAMSIGLLALTLSVVLLFWLPRRLRWIERASAAAKMRGSAAGKDLLALRALATQPLTKLAAIDPDIAAAWRRGDADAVDRLARLELAAEGLK</sequence>
<dbReference type="Proteomes" id="UP000612585">
    <property type="component" value="Unassembled WGS sequence"/>
</dbReference>
<gene>
    <name evidence="2" type="ORF">Vau01_088710</name>
</gene>
<evidence type="ECO:0008006" key="4">
    <source>
        <dbReference type="Google" id="ProtNLM"/>
    </source>
</evidence>
<keyword evidence="1" id="KW-1133">Transmembrane helix</keyword>